<accession>A0AC58SMM1</accession>
<organism evidence="1 2">
    <name type="scientific">Nicotiana tabacum</name>
    <name type="common">Common tobacco</name>
    <dbReference type="NCBI Taxonomy" id="4097"/>
    <lineage>
        <taxon>Eukaryota</taxon>
        <taxon>Viridiplantae</taxon>
        <taxon>Streptophyta</taxon>
        <taxon>Embryophyta</taxon>
        <taxon>Tracheophyta</taxon>
        <taxon>Spermatophyta</taxon>
        <taxon>Magnoliopsida</taxon>
        <taxon>eudicotyledons</taxon>
        <taxon>Gunneridae</taxon>
        <taxon>Pentapetalae</taxon>
        <taxon>asterids</taxon>
        <taxon>lamiids</taxon>
        <taxon>Solanales</taxon>
        <taxon>Solanaceae</taxon>
        <taxon>Nicotianoideae</taxon>
        <taxon>Nicotianeae</taxon>
        <taxon>Nicotiana</taxon>
    </lineage>
</organism>
<keyword evidence="1" id="KW-1185">Reference proteome</keyword>
<reference evidence="2" key="2">
    <citation type="submission" date="2025-08" db="UniProtKB">
        <authorList>
            <consortium name="RefSeq"/>
        </authorList>
    </citation>
    <scope>IDENTIFICATION</scope>
    <source>
        <tissue evidence="2">Leaf</tissue>
    </source>
</reference>
<evidence type="ECO:0000313" key="2">
    <source>
        <dbReference type="RefSeq" id="XP_075086231.1"/>
    </source>
</evidence>
<dbReference type="Proteomes" id="UP000790787">
    <property type="component" value="Chromosome 14"/>
</dbReference>
<protein>
    <submittedName>
        <fullName evidence="2">Uncharacterized protein LOC142168953</fullName>
    </submittedName>
</protein>
<sequence length="126" mass="14417">MTIKLVVCGFTLNVISAYAPQAGLGEEAEGYFWENMDEVVREEEGPLGHFSEYSGQDSEIDYRLYRKCDRVLCTDCKVILSKCLSAQHMLLVLDLEIKRKSKKREVYVQPKIKWAALTKDKAHELG</sequence>
<reference evidence="1" key="1">
    <citation type="journal article" date="2014" name="Nat. Commun.">
        <title>The tobacco genome sequence and its comparison with those of tomato and potato.</title>
        <authorList>
            <person name="Sierro N."/>
            <person name="Battey J.N."/>
            <person name="Ouadi S."/>
            <person name="Bakaher N."/>
            <person name="Bovet L."/>
            <person name="Willig A."/>
            <person name="Goepfert S."/>
            <person name="Peitsch M.C."/>
            <person name="Ivanov N.V."/>
        </authorList>
    </citation>
    <scope>NUCLEOTIDE SEQUENCE [LARGE SCALE GENOMIC DNA]</scope>
</reference>
<name>A0AC58SMM1_TOBAC</name>
<evidence type="ECO:0000313" key="1">
    <source>
        <dbReference type="Proteomes" id="UP000790787"/>
    </source>
</evidence>
<gene>
    <name evidence="2" type="primary">LOC142168953</name>
</gene>
<dbReference type="RefSeq" id="XP_075086231.1">
    <property type="nucleotide sequence ID" value="XM_075230130.1"/>
</dbReference>
<proteinExistence type="predicted"/>